<dbReference type="EMBL" id="MHQZ01000044">
    <property type="protein sequence ID" value="OHA12955.1"/>
    <property type="molecule type" value="Genomic_DNA"/>
</dbReference>
<evidence type="ECO:0000259" key="8">
    <source>
        <dbReference type="PROSITE" id="PS50880"/>
    </source>
</evidence>
<evidence type="ECO:0000256" key="4">
    <source>
        <dbReference type="ARBA" id="ARBA00022833"/>
    </source>
</evidence>
<evidence type="ECO:0000256" key="6">
    <source>
        <dbReference type="ARBA" id="ARBA00023204"/>
    </source>
</evidence>
<comment type="function">
    <text evidence="7">May play a role in DNA repair. It seems to be involved in an RecBC-independent recombinational process of DNA repair. It may act with RecF and RecO.</text>
</comment>
<dbReference type="GO" id="GO:0008270">
    <property type="term" value="F:zinc ion binding"/>
    <property type="evidence" value="ECO:0007669"/>
    <property type="project" value="UniProtKB-KW"/>
</dbReference>
<evidence type="ECO:0000256" key="2">
    <source>
        <dbReference type="ARBA" id="ARBA00022763"/>
    </source>
</evidence>
<dbReference type="PANTHER" id="PTHR30446:SF0">
    <property type="entry name" value="RECOMBINATION PROTEIN RECR"/>
    <property type="match status" value="1"/>
</dbReference>
<dbReference type="PROSITE" id="PS50880">
    <property type="entry name" value="TOPRIM"/>
    <property type="match status" value="1"/>
</dbReference>
<evidence type="ECO:0000256" key="5">
    <source>
        <dbReference type="ARBA" id="ARBA00023172"/>
    </source>
</evidence>
<dbReference type="Pfam" id="PF13662">
    <property type="entry name" value="Toprim_4"/>
    <property type="match status" value="1"/>
</dbReference>
<accession>A0A1G2LMV8</accession>
<dbReference type="Pfam" id="PF21175">
    <property type="entry name" value="RecR_C"/>
    <property type="match status" value="1"/>
</dbReference>
<dbReference type="Pfam" id="PF21176">
    <property type="entry name" value="RecR_HhH"/>
    <property type="match status" value="1"/>
</dbReference>
<proteinExistence type="inferred from homology"/>
<comment type="caution">
    <text evidence="9">The sequence shown here is derived from an EMBL/GenBank/DDBJ whole genome shotgun (WGS) entry which is preliminary data.</text>
</comment>
<dbReference type="Gene3D" id="3.40.1360.10">
    <property type="match status" value="1"/>
</dbReference>
<keyword evidence="2 7" id="KW-0227">DNA damage</keyword>
<dbReference type="GO" id="GO:0003677">
    <property type="term" value="F:DNA binding"/>
    <property type="evidence" value="ECO:0007669"/>
    <property type="project" value="UniProtKB-UniRule"/>
</dbReference>
<keyword evidence="4 7" id="KW-0862">Zinc</keyword>
<dbReference type="HAMAP" id="MF_00017">
    <property type="entry name" value="RecR"/>
    <property type="match status" value="1"/>
</dbReference>
<keyword evidence="6 7" id="KW-0234">DNA repair</keyword>
<protein>
    <recommendedName>
        <fullName evidence="7">Recombination protein RecR</fullName>
    </recommendedName>
</protein>
<reference evidence="9 10" key="1">
    <citation type="journal article" date="2016" name="Nat. Commun.">
        <title>Thousands of microbial genomes shed light on interconnected biogeochemical processes in an aquifer system.</title>
        <authorList>
            <person name="Anantharaman K."/>
            <person name="Brown C.T."/>
            <person name="Hug L.A."/>
            <person name="Sharon I."/>
            <person name="Castelle C.J."/>
            <person name="Probst A.J."/>
            <person name="Thomas B.C."/>
            <person name="Singh A."/>
            <person name="Wilkins M.J."/>
            <person name="Karaoz U."/>
            <person name="Brodie E.L."/>
            <person name="Williams K.H."/>
            <person name="Hubbard S.S."/>
            <person name="Banfield J.F."/>
        </authorList>
    </citation>
    <scope>NUCLEOTIDE SEQUENCE [LARGE SCALE GENOMIC DNA]</scope>
</reference>
<dbReference type="InterPro" id="IPR006171">
    <property type="entry name" value="TOPRIM_dom"/>
</dbReference>
<evidence type="ECO:0000313" key="10">
    <source>
        <dbReference type="Proteomes" id="UP000178302"/>
    </source>
</evidence>
<comment type="caution">
    <text evidence="7">Lacks conserved residue(s) required for the propagation of feature annotation.</text>
</comment>
<keyword evidence="5 7" id="KW-0233">DNA recombination</keyword>
<sequence>MNDNGIIEKLTKLFQEFPGIGPRQARRFIYALLDKNEDFSKELSLAILELKKNTARCGQCFFAFEAANSVSAGGKSRCFVCGDSNRDGSLILTVERDVDFENIEKSKLYNGRYFILGGVLSPLKPETQKMVRFRELFEKVKSDRNIQEIIIATSLTREGEATALYIEKILNPFVERKKLRITRLGRGLSTGTEIEYSDAETIKNALENRK</sequence>
<dbReference type="GO" id="GO:0006310">
    <property type="term" value="P:DNA recombination"/>
    <property type="evidence" value="ECO:0007669"/>
    <property type="project" value="UniProtKB-UniRule"/>
</dbReference>
<keyword evidence="3 7" id="KW-0863">Zinc-finger</keyword>
<dbReference type="AlphaFoldDB" id="A0A1G2LMV8"/>
<dbReference type="InterPro" id="IPR023627">
    <property type="entry name" value="Rcmb_RecR"/>
</dbReference>
<name>A0A1G2LMV8_9BACT</name>
<keyword evidence="1 7" id="KW-0479">Metal-binding</keyword>
<dbReference type="Gene3D" id="1.10.8.420">
    <property type="entry name" value="RecR Domain 1"/>
    <property type="match status" value="1"/>
</dbReference>
<organism evidence="9 10">
    <name type="scientific">Candidatus Tagabacteria bacterium RIFCSPLOWO2_01_FULL_39_11</name>
    <dbReference type="NCBI Taxonomy" id="1802295"/>
    <lineage>
        <taxon>Bacteria</taxon>
        <taxon>Candidatus Tagaibacteriota</taxon>
    </lineage>
</organism>
<evidence type="ECO:0000313" key="9">
    <source>
        <dbReference type="EMBL" id="OHA12955.1"/>
    </source>
</evidence>
<gene>
    <name evidence="7" type="primary">recR</name>
    <name evidence="9" type="ORF">A2909_01090</name>
</gene>
<dbReference type="SUPFAM" id="SSF111304">
    <property type="entry name" value="Recombination protein RecR"/>
    <property type="match status" value="1"/>
</dbReference>
<evidence type="ECO:0000256" key="7">
    <source>
        <dbReference type="HAMAP-Rule" id="MF_00017"/>
    </source>
</evidence>
<dbReference type="PANTHER" id="PTHR30446">
    <property type="entry name" value="RECOMBINATION PROTEIN RECR"/>
    <property type="match status" value="1"/>
</dbReference>
<feature type="domain" description="Toprim" evidence="8">
    <location>
        <begin position="89"/>
        <end position="189"/>
    </location>
</feature>
<dbReference type="Proteomes" id="UP000178302">
    <property type="component" value="Unassembled WGS sequence"/>
</dbReference>
<evidence type="ECO:0000256" key="3">
    <source>
        <dbReference type="ARBA" id="ARBA00022771"/>
    </source>
</evidence>
<dbReference type="InterPro" id="IPR000093">
    <property type="entry name" value="DNA_Rcmb_RecR"/>
</dbReference>
<comment type="similarity">
    <text evidence="7">Belongs to the RecR family.</text>
</comment>
<evidence type="ECO:0000256" key="1">
    <source>
        <dbReference type="ARBA" id="ARBA00022723"/>
    </source>
</evidence>
<dbReference type="GO" id="GO:0006281">
    <property type="term" value="P:DNA repair"/>
    <property type="evidence" value="ECO:0007669"/>
    <property type="project" value="UniProtKB-UniRule"/>
</dbReference>